<keyword evidence="8" id="KW-0325">Glycoprotein</keyword>
<feature type="transmembrane region" description="Helical" evidence="10">
    <location>
        <begin position="269"/>
        <end position="289"/>
    </location>
</feature>
<sequence length="421" mass="46398">MTQLRRRVPRSDRVPPSLPQWMPYANVYGSADNLQVGGFVGESLKIILDHVGYCHKRTHDAAPTWLSLASVSVTQPFPLPPSYRFIRSPDQTFGRRHPNGSWTGLNGLIQRGEADLIGNAMLVTKDRFEDFSMSEHLLLDSLTIAHKKPGLQPDMAGFVKPFDPLVWLLLLVSLLVVLGATISVIWHYDRLAPRKGPQPQSANIHTCVETRARPTLPEFVPQERASPKGNWDPSCPQPKYSASSDMLHNAEATGLVAHAVSLYPRGDSVRVVICLWLLTTLILATVYRANLKAMLILPKLTLPFDSLESLADTDIAVWAATGSLFKEAMENAPEGFPLSRVKKNLIQSQSSRSDATRGVTGLSDGDFAMAMPRISLEAVMNYFFSQKGYCNIYAIPDNVVSSSMSFVFAKGSPLKGQLDPV</sequence>
<evidence type="ECO:0000313" key="13">
    <source>
        <dbReference type="Proteomes" id="UP000283509"/>
    </source>
</evidence>
<dbReference type="Gene3D" id="1.10.287.70">
    <property type="match status" value="1"/>
</dbReference>
<proteinExistence type="inferred from homology"/>
<keyword evidence="4 10" id="KW-0812">Transmembrane</keyword>
<dbReference type="Pfam" id="PF00060">
    <property type="entry name" value="Lig_chan"/>
    <property type="match status" value="1"/>
</dbReference>
<protein>
    <submittedName>
        <fullName evidence="12">Variant Ionotropic Glutamate Receptor</fullName>
    </submittedName>
</protein>
<comment type="caution">
    <text evidence="12">The sequence shown here is derived from an EMBL/GenBank/DDBJ whole genome shotgun (WGS) entry which is preliminary data.</text>
</comment>
<keyword evidence="5 10" id="KW-1133">Transmembrane helix</keyword>
<evidence type="ECO:0000256" key="3">
    <source>
        <dbReference type="ARBA" id="ARBA00022475"/>
    </source>
</evidence>
<dbReference type="GO" id="GO:0015276">
    <property type="term" value="F:ligand-gated monoatomic ion channel activity"/>
    <property type="evidence" value="ECO:0007669"/>
    <property type="project" value="InterPro"/>
</dbReference>
<keyword evidence="6 10" id="KW-0472">Membrane</keyword>
<evidence type="ECO:0000256" key="1">
    <source>
        <dbReference type="ARBA" id="ARBA00004651"/>
    </source>
</evidence>
<dbReference type="Gene3D" id="3.40.190.10">
    <property type="entry name" value="Periplasmic binding protein-like II"/>
    <property type="match status" value="1"/>
</dbReference>
<dbReference type="InterPro" id="IPR052192">
    <property type="entry name" value="Insect_Ionotropic_Sensory_Rcpt"/>
</dbReference>
<feature type="domain" description="Ionotropic glutamate receptor C-terminal" evidence="11">
    <location>
        <begin position="254"/>
        <end position="342"/>
    </location>
</feature>
<evidence type="ECO:0000256" key="4">
    <source>
        <dbReference type="ARBA" id="ARBA00022692"/>
    </source>
</evidence>
<keyword evidence="13" id="KW-1185">Reference proteome</keyword>
<feature type="transmembrane region" description="Helical" evidence="10">
    <location>
        <begin position="165"/>
        <end position="188"/>
    </location>
</feature>
<dbReference type="PANTHER" id="PTHR42643">
    <property type="entry name" value="IONOTROPIC RECEPTOR 20A-RELATED"/>
    <property type="match status" value="1"/>
</dbReference>
<reference evidence="12 13" key="2">
    <citation type="submission" date="2019-01" db="EMBL/GenBank/DDBJ databases">
        <title>The decoding of complex shrimp genome reveals the adaptation for benthos swimmer, frequently molting mechanism and breeding impact on genome.</title>
        <authorList>
            <person name="Sun Y."/>
            <person name="Gao Y."/>
            <person name="Yu Y."/>
        </authorList>
    </citation>
    <scope>NUCLEOTIDE SEQUENCE [LARGE SCALE GENOMIC DNA]</scope>
    <source>
        <tissue evidence="12">Muscle</tissue>
    </source>
</reference>
<dbReference type="Proteomes" id="UP000283509">
    <property type="component" value="Unassembled WGS sequence"/>
</dbReference>
<accession>A0A3R7QUA9</accession>
<evidence type="ECO:0000313" key="12">
    <source>
        <dbReference type="EMBL" id="ROT78614.1"/>
    </source>
</evidence>
<dbReference type="InterPro" id="IPR001320">
    <property type="entry name" value="Iontro_rcpt_C"/>
</dbReference>
<dbReference type="GO" id="GO:0005886">
    <property type="term" value="C:plasma membrane"/>
    <property type="evidence" value="ECO:0007669"/>
    <property type="project" value="UniProtKB-SubCell"/>
</dbReference>
<dbReference type="SUPFAM" id="SSF53850">
    <property type="entry name" value="Periplasmic binding protein-like II"/>
    <property type="match status" value="1"/>
</dbReference>
<evidence type="ECO:0000256" key="5">
    <source>
        <dbReference type="ARBA" id="ARBA00022989"/>
    </source>
</evidence>
<evidence type="ECO:0000256" key="8">
    <source>
        <dbReference type="ARBA" id="ARBA00023180"/>
    </source>
</evidence>
<organism evidence="12 13">
    <name type="scientific">Penaeus vannamei</name>
    <name type="common">Whiteleg shrimp</name>
    <name type="synonym">Litopenaeus vannamei</name>
    <dbReference type="NCBI Taxonomy" id="6689"/>
    <lineage>
        <taxon>Eukaryota</taxon>
        <taxon>Metazoa</taxon>
        <taxon>Ecdysozoa</taxon>
        <taxon>Arthropoda</taxon>
        <taxon>Crustacea</taxon>
        <taxon>Multicrustacea</taxon>
        <taxon>Malacostraca</taxon>
        <taxon>Eumalacostraca</taxon>
        <taxon>Eucarida</taxon>
        <taxon>Decapoda</taxon>
        <taxon>Dendrobranchiata</taxon>
        <taxon>Penaeoidea</taxon>
        <taxon>Penaeidae</taxon>
        <taxon>Penaeus</taxon>
    </lineage>
</organism>
<evidence type="ECO:0000256" key="6">
    <source>
        <dbReference type="ARBA" id="ARBA00023136"/>
    </source>
</evidence>
<keyword evidence="7 12" id="KW-0675">Receptor</keyword>
<comment type="similarity">
    <text evidence="2">Belongs to the glutamate-gated ion channel (TC 1.A.10.1) family.</text>
</comment>
<dbReference type="STRING" id="6689.A0A3R7QUA9"/>
<keyword evidence="3" id="KW-1003">Cell membrane</keyword>
<evidence type="ECO:0000256" key="2">
    <source>
        <dbReference type="ARBA" id="ARBA00008685"/>
    </source>
</evidence>
<dbReference type="OrthoDB" id="6360753at2759"/>
<gene>
    <name evidence="12" type="ORF">C7M84_002670</name>
</gene>
<dbReference type="EMBL" id="QCYY01001354">
    <property type="protein sequence ID" value="ROT78614.1"/>
    <property type="molecule type" value="Genomic_DNA"/>
</dbReference>
<comment type="subcellular location">
    <subcellularLocation>
        <location evidence="1">Cell membrane</location>
        <topology evidence="1">Multi-pass membrane protein</topology>
    </subcellularLocation>
</comment>
<dbReference type="GO" id="GO:0050906">
    <property type="term" value="P:detection of stimulus involved in sensory perception"/>
    <property type="evidence" value="ECO:0007669"/>
    <property type="project" value="UniProtKB-ARBA"/>
</dbReference>
<dbReference type="PANTHER" id="PTHR42643:SF24">
    <property type="entry name" value="IONOTROPIC RECEPTOR 60A"/>
    <property type="match status" value="1"/>
</dbReference>
<evidence type="ECO:0000256" key="7">
    <source>
        <dbReference type="ARBA" id="ARBA00023170"/>
    </source>
</evidence>
<reference evidence="12 13" key="1">
    <citation type="submission" date="2018-04" db="EMBL/GenBank/DDBJ databases">
        <authorList>
            <person name="Zhang X."/>
            <person name="Yuan J."/>
            <person name="Li F."/>
            <person name="Xiang J."/>
        </authorList>
    </citation>
    <scope>NUCLEOTIDE SEQUENCE [LARGE SCALE GENOMIC DNA]</scope>
    <source>
        <tissue evidence="12">Muscle</tissue>
    </source>
</reference>
<evidence type="ECO:0000256" key="10">
    <source>
        <dbReference type="SAM" id="Phobius"/>
    </source>
</evidence>
<evidence type="ECO:0000259" key="11">
    <source>
        <dbReference type="Pfam" id="PF00060"/>
    </source>
</evidence>
<feature type="region of interest" description="Disordered" evidence="9">
    <location>
        <begin position="218"/>
        <end position="242"/>
    </location>
</feature>
<name>A0A3R7QUA9_PENVA</name>
<dbReference type="AlphaFoldDB" id="A0A3R7QUA9"/>
<evidence type="ECO:0000256" key="9">
    <source>
        <dbReference type="SAM" id="MobiDB-lite"/>
    </source>
</evidence>